<accession>A0A916VFY9</accession>
<evidence type="ECO:0000313" key="1">
    <source>
        <dbReference type="EMBL" id="GFR37040.1"/>
    </source>
</evidence>
<evidence type="ECO:0000313" key="2">
    <source>
        <dbReference type="Proteomes" id="UP000654993"/>
    </source>
</evidence>
<dbReference type="Pfam" id="PF08963">
    <property type="entry name" value="DUF1878"/>
    <property type="match status" value="1"/>
</dbReference>
<dbReference type="AlphaFoldDB" id="A0A916VFY9"/>
<dbReference type="EMBL" id="BMAQ01000002">
    <property type="protein sequence ID" value="GFR37040.1"/>
    <property type="molecule type" value="Genomic_DNA"/>
</dbReference>
<dbReference type="SUPFAM" id="SSF109915">
    <property type="entry name" value="Hypothetical protein YhaI"/>
    <property type="match status" value="1"/>
</dbReference>
<proteinExistence type="predicted"/>
<sequence>MSDFSETLEEKVERLEYYIDLLRDYIVDQEHFIFWDWAISHRLNREEVRAIIDVAKEYNMKLLHSNEDNQDLSLEAFTEEIKKILTVRRSDASFEVDKKFVLQMIRRLSNMKICNQLADFYLKGK</sequence>
<reference evidence="1" key="2">
    <citation type="journal article" date="2021" name="Data Brief">
        <title>Draft genome sequence data of the facultative, thermophilic, xylanolytic bacterium Paenibacillus sp. strain DA-C8.</title>
        <authorList>
            <person name="Chhe C."/>
            <person name="Uke A."/>
            <person name="Baramee S."/>
            <person name="Ungkulpasvich U."/>
            <person name="Tachaapaikoon C."/>
            <person name="Pason P."/>
            <person name="Waeonukul R."/>
            <person name="Ratanakhanokchai K."/>
            <person name="Kosugi A."/>
        </authorList>
    </citation>
    <scope>NUCLEOTIDE SEQUENCE</scope>
    <source>
        <strain evidence="1">DA-C8</strain>
    </source>
</reference>
<dbReference type="InterPro" id="IPR035945">
    <property type="entry name" value="YhaI-like_sf"/>
</dbReference>
<dbReference type="InterPro" id="IPR015058">
    <property type="entry name" value="DUF1878"/>
</dbReference>
<dbReference type="RefSeq" id="WP_200965335.1">
    <property type="nucleotide sequence ID" value="NZ_BMAQ01000002.1"/>
</dbReference>
<dbReference type="Proteomes" id="UP000654993">
    <property type="component" value="Unassembled WGS sequence"/>
</dbReference>
<gene>
    <name evidence="1" type="ORF">PRECH8_03360</name>
</gene>
<name>A0A916VFY9_9BACL</name>
<protein>
    <submittedName>
        <fullName evidence="1">Uncharacterized protein</fullName>
    </submittedName>
</protein>
<comment type="caution">
    <text evidence="1">The sequence shown here is derived from an EMBL/GenBank/DDBJ whole genome shotgun (WGS) entry which is preliminary data.</text>
</comment>
<reference evidence="1" key="1">
    <citation type="submission" date="2020-08" db="EMBL/GenBank/DDBJ databases">
        <authorList>
            <person name="Uke A."/>
            <person name="Chhe C."/>
            <person name="Baramee S."/>
            <person name="Kosugi A."/>
        </authorList>
    </citation>
    <scope>NUCLEOTIDE SEQUENCE</scope>
    <source>
        <strain evidence="1">DA-C8</strain>
    </source>
</reference>
<organism evidence="1 2">
    <name type="scientific">Insulibacter thermoxylanivorax</name>
    <dbReference type="NCBI Taxonomy" id="2749268"/>
    <lineage>
        <taxon>Bacteria</taxon>
        <taxon>Bacillati</taxon>
        <taxon>Bacillota</taxon>
        <taxon>Bacilli</taxon>
        <taxon>Bacillales</taxon>
        <taxon>Paenibacillaceae</taxon>
        <taxon>Insulibacter</taxon>
    </lineage>
</organism>
<dbReference type="Gene3D" id="1.10.3750.10">
    <property type="entry name" value="YhaI-like"/>
    <property type="match status" value="1"/>
</dbReference>
<keyword evidence="2" id="KW-1185">Reference proteome</keyword>